<evidence type="ECO:0000256" key="1">
    <source>
        <dbReference type="SAM" id="MobiDB-lite"/>
    </source>
</evidence>
<organism evidence="2 3">
    <name type="scientific">Tagetes erecta</name>
    <name type="common">African marigold</name>
    <dbReference type="NCBI Taxonomy" id="13708"/>
    <lineage>
        <taxon>Eukaryota</taxon>
        <taxon>Viridiplantae</taxon>
        <taxon>Streptophyta</taxon>
        <taxon>Embryophyta</taxon>
        <taxon>Tracheophyta</taxon>
        <taxon>Spermatophyta</taxon>
        <taxon>Magnoliopsida</taxon>
        <taxon>eudicotyledons</taxon>
        <taxon>Gunneridae</taxon>
        <taxon>Pentapetalae</taxon>
        <taxon>asterids</taxon>
        <taxon>campanulids</taxon>
        <taxon>Asterales</taxon>
        <taxon>Asteraceae</taxon>
        <taxon>Asteroideae</taxon>
        <taxon>Heliantheae alliance</taxon>
        <taxon>Tageteae</taxon>
        <taxon>Tagetes</taxon>
    </lineage>
</organism>
<feature type="region of interest" description="Disordered" evidence="1">
    <location>
        <begin position="22"/>
        <end position="55"/>
    </location>
</feature>
<sequence>MMVLPSFSGNLHHYSKYRVPKTIHGSTSTKLSPETDPTSNSNAPPPQLPSTQSITTTVNHNRYCNDNRLIQSPPSPKTIKNLSNVLFIRLKQPLTQVNRDEDEGTYDEALMAYNHPIEISFCFILKKSSTIAAHPISFNLNHKP</sequence>
<comment type="caution">
    <text evidence="2">The sequence shown here is derived from an EMBL/GenBank/DDBJ whole genome shotgun (WGS) entry which is preliminary data.</text>
</comment>
<gene>
    <name evidence="2" type="ORF">QVD17_05825</name>
</gene>
<proteinExistence type="predicted"/>
<feature type="compositionally biased region" description="Polar residues" evidence="1">
    <location>
        <begin position="24"/>
        <end position="42"/>
    </location>
</feature>
<dbReference type="AlphaFoldDB" id="A0AAD8LCP8"/>
<protein>
    <submittedName>
        <fullName evidence="2">Uncharacterized protein</fullName>
    </submittedName>
</protein>
<accession>A0AAD8LCP8</accession>
<dbReference type="Proteomes" id="UP001229421">
    <property type="component" value="Unassembled WGS sequence"/>
</dbReference>
<evidence type="ECO:0000313" key="3">
    <source>
        <dbReference type="Proteomes" id="UP001229421"/>
    </source>
</evidence>
<reference evidence="2" key="1">
    <citation type="journal article" date="2023" name="bioRxiv">
        <title>Improved chromosome-level genome assembly for marigold (Tagetes erecta).</title>
        <authorList>
            <person name="Jiang F."/>
            <person name="Yuan L."/>
            <person name="Wang S."/>
            <person name="Wang H."/>
            <person name="Xu D."/>
            <person name="Wang A."/>
            <person name="Fan W."/>
        </authorList>
    </citation>
    <scope>NUCLEOTIDE SEQUENCE</scope>
    <source>
        <strain evidence="2">WSJ</strain>
        <tissue evidence="2">Leaf</tissue>
    </source>
</reference>
<dbReference type="EMBL" id="JAUHHV010000001">
    <property type="protein sequence ID" value="KAK1440000.1"/>
    <property type="molecule type" value="Genomic_DNA"/>
</dbReference>
<evidence type="ECO:0000313" key="2">
    <source>
        <dbReference type="EMBL" id="KAK1440000.1"/>
    </source>
</evidence>
<name>A0AAD8LCP8_TARER</name>
<keyword evidence="3" id="KW-1185">Reference proteome</keyword>